<protein>
    <submittedName>
        <fullName evidence="2">Uncharacterized protein</fullName>
    </submittedName>
</protein>
<dbReference type="EMBL" id="CP110438">
    <property type="protein sequence ID" value="WAQ93251.1"/>
    <property type="molecule type" value="Genomic_DNA"/>
</dbReference>
<sequence>MFPRHPNHQNPPHLAVTTTPSPWLPPSAPALLVVRAHDFYAKPDQASALLGGPNPLPSLRQLDLLPRCLKLTPPGPGVMWSMQVGANLNKRMAWGLYVN</sequence>
<gene>
    <name evidence="2" type="ORF">PtA15_18A309</name>
</gene>
<keyword evidence="3" id="KW-1185">Reference proteome</keyword>
<accession>A0ABY7DA69</accession>
<proteinExistence type="predicted"/>
<reference evidence="2" key="1">
    <citation type="submission" date="2022-10" db="EMBL/GenBank/DDBJ databases">
        <title>Puccinia triticina Genome sequencing and assembly.</title>
        <authorList>
            <person name="Li C."/>
        </authorList>
    </citation>
    <scope>NUCLEOTIDE SEQUENCE</scope>
    <source>
        <strain evidence="2">Pt15</strain>
    </source>
</reference>
<evidence type="ECO:0000256" key="1">
    <source>
        <dbReference type="SAM" id="MobiDB-lite"/>
    </source>
</evidence>
<name>A0ABY7DA69_9BASI</name>
<evidence type="ECO:0000313" key="2">
    <source>
        <dbReference type="EMBL" id="WAQ93251.1"/>
    </source>
</evidence>
<feature type="region of interest" description="Disordered" evidence="1">
    <location>
        <begin position="1"/>
        <end position="21"/>
    </location>
</feature>
<dbReference type="RefSeq" id="XP_053028806.1">
    <property type="nucleotide sequence ID" value="XM_053164836.1"/>
</dbReference>
<dbReference type="GeneID" id="77805731"/>
<organism evidence="2 3">
    <name type="scientific">Puccinia triticina</name>
    <dbReference type="NCBI Taxonomy" id="208348"/>
    <lineage>
        <taxon>Eukaryota</taxon>
        <taxon>Fungi</taxon>
        <taxon>Dikarya</taxon>
        <taxon>Basidiomycota</taxon>
        <taxon>Pucciniomycotina</taxon>
        <taxon>Pucciniomycetes</taxon>
        <taxon>Pucciniales</taxon>
        <taxon>Pucciniaceae</taxon>
        <taxon>Puccinia</taxon>
    </lineage>
</organism>
<evidence type="ECO:0000313" key="3">
    <source>
        <dbReference type="Proteomes" id="UP001164743"/>
    </source>
</evidence>
<dbReference type="Proteomes" id="UP001164743">
    <property type="component" value="Chromosome 18A"/>
</dbReference>